<feature type="domain" description="ABC-type transport auxiliary lipoprotein component" evidence="1">
    <location>
        <begin position="39"/>
        <end position="195"/>
    </location>
</feature>
<reference evidence="2 3" key="1">
    <citation type="submission" date="2015-12" db="EMBL/GenBank/DDBJ databases">
        <title>Genome sequence of Oceanibaculum pacificum MCCC 1A02656.</title>
        <authorList>
            <person name="Lu L."/>
            <person name="Lai Q."/>
            <person name="Shao Z."/>
            <person name="Qian P."/>
        </authorList>
    </citation>
    <scope>NUCLEOTIDE SEQUENCE [LARGE SCALE GENOMIC DNA]</scope>
    <source>
        <strain evidence="2 3">MCCC 1A02656</strain>
    </source>
</reference>
<comment type="caution">
    <text evidence="2">The sequence shown here is derived from an EMBL/GenBank/DDBJ whole genome shotgun (WGS) entry which is preliminary data.</text>
</comment>
<dbReference type="AlphaFoldDB" id="A0A154W928"/>
<proteinExistence type="predicted"/>
<name>A0A154W928_9PROT</name>
<dbReference type="Gene3D" id="3.40.50.10610">
    <property type="entry name" value="ABC-type transport auxiliary lipoprotein component"/>
    <property type="match status" value="1"/>
</dbReference>
<dbReference type="PROSITE" id="PS51257">
    <property type="entry name" value="PROKAR_LIPOPROTEIN"/>
    <property type="match status" value="1"/>
</dbReference>
<protein>
    <recommendedName>
        <fullName evidence="1">ABC-type transport auxiliary lipoprotein component domain-containing protein</fullName>
    </recommendedName>
</protein>
<accession>A0A154W928</accession>
<dbReference type="EMBL" id="LPXN01000093">
    <property type="protein sequence ID" value="KZD09996.1"/>
    <property type="molecule type" value="Genomic_DNA"/>
</dbReference>
<evidence type="ECO:0000313" key="2">
    <source>
        <dbReference type="EMBL" id="KZD09996.1"/>
    </source>
</evidence>
<dbReference type="SUPFAM" id="SSF159594">
    <property type="entry name" value="XCC0632-like"/>
    <property type="match status" value="1"/>
</dbReference>
<organism evidence="2 3">
    <name type="scientific">Oceanibaculum pacificum</name>
    <dbReference type="NCBI Taxonomy" id="580166"/>
    <lineage>
        <taxon>Bacteria</taxon>
        <taxon>Pseudomonadati</taxon>
        <taxon>Pseudomonadota</taxon>
        <taxon>Alphaproteobacteria</taxon>
        <taxon>Rhodospirillales</taxon>
        <taxon>Oceanibaculaceae</taxon>
        <taxon>Oceanibaculum</taxon>
    </lineage>
</organism>
<dbReference type="InterPro" id="IPR006311">
    <property type="entry name" value="TAT_signal"/>
</dbReference>
<evidence type="ECO:0000313" key="3">
    <source>
        <dbReference type="Proteomes" id="UP000076400"/>
    </source>
</evidence>
<dbReference type="STRING" id="580166.AUP43_06375"/>
<gene>
    <name evidence="2" type="ORF">AUP43_06375</name>
</gene>
<keyword evidence="3" id="KW-1185">Reference proteome</keyword>
<dbReference type="Proteomes" id="UP000076400">
    <property type="component" value="Unassembled WGS sequence"/>
</dbReference>
<dbReference type="Pfam" id="PF03886">
    <property type="entry name" value="ABC_trans_aux"/>
    <property type="match status" value="1"/>
</dbReference>
<dbReference type="InterPro" id="IPR005586">
    <property type="entry name" value="ABC_trans_aux"/>
</dbReference>
<evidence type="ECO:0000259" key="1">
    <source>
        <dbReference type="Pfam" id="PF03886"/>
    </source>
</evidence>
<dbReference type="PROSITE" id="PS51318">
    <property type="entry name" value="TAT"/>
    <property type="match status" value="1"/>
</dbReference>
<sequence length="218" mass="24250">MTISRRTALAGLGLGTMLASTGCTPLAAVRGEPTRLFQLHPAKEFAADLPRLTQQITIEEPEAAAGLSSSRIALTRHPLRLEYFAQANWTDTTPGLIQTLLVESFENTGKIISIGREVVGLRADYQLKTELREFQAEYFNEAKIPTIRVRMNAKLVRMPQRIILDSGNFEYTALAASDQLIDVAAAFDTALMSALRALVEWTMRIVDSVDRDITTRRR</sequence>